<keyword evidence="3" id="KW-1185">Reference proteome</keyword>
<evidence type="ECO:0000313" key="2">
    <source>
        <dbReference type="EMBL" id="QYL16902.1"/>
    </source>
</evidence>
<proteinExistence type="predicted"/>
<feature type="domain" description="SnoaL-like" evidence="1">
    <location>
        <begin position="3"/>
        <end position="124"/>
    </location>
</feature>
<dbReference type="InterPro" id="IPR037401">
    <property type="entry name" value="SnoaL-like"/>
</dbReference>
<sequence length="134" mass="15447">MSELQDRQDVSDLLIRYATGIDRRDWDLFRMVFTPDCQLDYGEIGVWDGVEAVTEFMDVAHREAGYLMHRISNIVIDLQGDRAVTRCYVDAWIMAADNNSGVNAKGFYDDEIVRTEAGWRIARRVFTSVQVKFS</sequence>
<gene>
    <name evidence="2" type="ORF">K0O64_28785</name>
</gene>
<dbReference type="CDD" id="cd00531">
    <property type="entry name" value="NTF2_like"/>
    <property type="match status" value="1"/>
</dbReference>
<evidence type="ECO:0000313" key="3">
    <source>
        <dbReference type="Proteomes" id="UP000825367"/>
    </source>
</evidence>
<dbReference type="Pfam" id="PF13577">
    <property type="entry name" value="SnoaL_4"/>
    <property type="match status" value="1"/>
</dbReference>
<organism evidence="2 3">
    <name type="scientific">Mycolicibacterium pallens</name>
    <dbReference type="NCBI Taxonomy" id="370524"/>
    <lineage>
        <taxon>Bacteria</taxon>
        <taxon>Bacillati</taxon>
        <taxon>Actinomycetota</taxon>
        <taxon>Actinomycetes</taxon>
        <taxon>Mycobacteriales</taxon>
        <taxon>Mycobacteriaceae</taxon>
        <taxon>Mycolicibacterium</taxon>
    </lineage>
</organism>
<dbReference type="InterPro" id="IPR032710">
    <property type="entry name" value="NTF2-like_dom_sf"/>
</dbReference>
<protein>
    <submittedName>
        <fullName evidence="2">Nuclear transport factor 2 family protein</fullName>
    </submittedName>
</protein>
<name>A0ABX8VH77_9MYCO</name>
<dbReference type="Proteomes" id="UP000825367">
    <property type="component" value="Chromosome"/>
</dbReference>
<evidence type="ECO:0000259" key="1">
    <source>
        <dbReference type="Pfam" id="PF13577"/>
    </source>
</evidence>
<dbReference type="EMBL" id="CP080333">
    <property type="protein sequence ID" value="QYL16902.1"/>
    <property type="molecule type" value="Genomic_DNA"/>
</dbReference>
<reference evidence="2 3" key="1">
    <citation type="submission" date="2021-07" db="EMBL/GenBank/DDBJ databases">
        <title>Whole genome sequencing of non-tuberculosis mycobacteria type-strains.</title>
        <authorList>
            <person name="Igarashi Y."/>
            <person name="Osugi A."/>
            <person name="Mitarai S."/>
        </authorList>
    </citation>
    <scope>NUCLEOTIDE SEQUENCE [LARGE SCALE GENOMIC DNA]</scope>
    <source>
        <strain evidence="2 3">JCM 16370</strain>
    </source>
</reference>
<accession>A0ABX8VH77</accession>
<dbReference type="SUPFAM" id="SSF54427">
    <property type="entry name" value="NTF2-like"/>
    <property type="match status" value="1"/>
</dbReference>
<dbReference type="Gene3D" id="3.10.450.50">
    <property type="match status" value="1"/>
</dbReference>
<dbReference type="RefSeq" id="WP_096312572.1">
    <property type="nucleotide sequence ID" value="NZ_BAAAVX010000058.1"/>
</dbReference>